<keyword evidence="4" id="KW-1185">Reference proteome</keyword>
<keyword evidence="2" id="KW-0732">Signal</keyword>
<name>A0A0N0BEI5_9HYME</name>
<reference evidence="3 4" key="1">
    <citation type="submission" date="2015-07" db="EMBL/GenBank/DDBJ databases">
        <title>The genome of Melipona quadrifasciata.</title>
        <authorList>
            <person name="Pan H."/>
            <person name="Kapheim K."/>
        </authorList>
    </citation>
    <scope>NUCLEOTIDE SEQUENCE [LARGE SCALE GENOMIC DNA]</scope>
    <source>
        <strain evidence="3">0111107301</strain>
        <tissue evidence="3">Whole body</tissue>
    </source>
</reference>
<dbReference type="STRING" id="166423.A0A0N0BEI5"/>
<feature type="region of interest" description="Disordered" evidence="1">
    <location>
        <begin position="21"/>
        <end position="95"/>
    </location>
</feature>
<gene>
    <name evidence="3" type="ORF">WN51_03057</name>
</gene>
<evidence type="ECO:0000313" key="4">
    <source>
        <dbReference type="Proteomes" id="UP000053105"/>
    </source>
</evidence>
<dbReference type="Proteomes" id="UP000053105">
    <property type="component" value="Unassembled WGS sequence"/>
</dbReference>
<evidence type="ECO:0000313" key="3">
    <source>
        <dbReference type="EMBL" id="KOX71912.1"/>
    </source>
</evidence>
<protein>
    <submittedName>
        <fullName evidence="3">Uncharacterized protein</fullName>
    </submittedName>
</protein>
<evidence type="ECO:0000256" key="1">
    <source>
        <dbReference type="SAM" id="MobiDB-lite"/>
    </source>
</evidence>
<dbReference type="OrthoDB" id="5984008at2759"/>
<dbReference type="EMBL" id="KQ435828">
    <property type="protein sequence ID" value="KOX71912.1"/>
    <property type="molecule type" value="Genomic_DNA"/>
</dbReference>
<feature type="chain" id="PRO_5005844813" evidence="2">
    <location>
        <begin position="19"/>
        <end position="311"/>
    </location>
</feature>
<accession>A0A0N0BEI5</accession>
<sequence>MRWLLFAFVSLLSVAASSQNGVTRGGSGIQIGTSDRSSHAKGTGLLSGRHSGVRLGEARFPNSTRQRPFTTTTTTPPPPPSKFTPAPQSGDNRNSYNTTYLRVGMMVPHKSFAVREYTKAVTSAVHTLQKSTRGPRLRLFQRYDIHVKVAMKSLTPSPTACVRTNQKMNSSHTFEAELMAGITKSGRGVKSNEARNLVERDPVGRDWEFLFLPAGASESNQTDELFTSSFQIRECFEISKLLERDPTIPQLRVSNTRLAQAASGCAPSVEVLPIFDVKQQSVRNPARMGGGRTPSSLAGTPLGWVVGEHPA</sequence>
<feature type="signal peptide" evidence="2">
    <location>
        <begin position="1"/>
        <end position="18"/>
    </location>
</feature>
<evidence type="ECO:0000256" key="2">
    <source>
        <dbReference type="SAM" id="SignalP"/>
    </source>
</evidence>
<feature type="compositionally biased region" description="Low complexity" evidence="1">
    <location>
        <begin position="63"/>
        <end position="74"/>
    </location>
</feature>
<dbReference type="AlphaFoldDB" id="A0A0N0BEI5"/>
<proteinExistence type="predicted"/>
<organism evidence="3 4">
    <name type="scientific">Melipona quadrifasciata</name>
    <dbReference type="NCBI Taxonomy" id="166423"/>
    <lineage>
        <taxon>Eukaryota</taxon>
        <taxon>Metazoa</taxon>
        <taxon>Ecdysozoa</taxon>
        <taxon>Arthropoda</taxon>
        <taxon>Hexapoda</taxon>
        <taxon>Insecta</taxon>
        <taxon>Pterygota</taxon>
        <taxon>Neoptera</taxon>
        <taxon>Endopterygota</taxon>
        <taxon>Hymenoptera</taxon>
        <taxon>Apocrita</taxon>
        <taxon>Aculeata</taxon>
        <taxon>Apoidea</taxon>
        <taxon>Anthophila</taxon>
        <taxon>Apidae</taxon>
        <taxon>Melipona</taxon>
    </lineage>
</organism>